<proteinExistence type="predicted"/>
<dbReference type="EMBL" id="WHWC01000004">
    <property type="protein sequence ID" value="KAG8384664.1"/>
    <property type="molecule type" value="Genomic_DNA"/>
</dbReference>
<protein>
    <recommendedName>
        <fullName evidence="3">Mitochondrial glycoprotein</fullName>
    </recommendedName>
</protein>
<organism evidence="1 2">
    <name type="scientific">Buddleja alternifolia</name>
    <dbReference type="NCBI Taxonomy" id="168488"/>
    <lineage>
        <taxon>Eukaryota</taxon>
        <taxon>Viridiplantae</taxon>
        <taxon>Streptophyta</taxon>
        <taxon>Embryophyta</taxon>
        <taxon>Tracheophyta</taxon>
        <taxon>Spermatophyta</taxon>
        <taxon>Magnoliopsida</taxon>
        <taxon>eudicotyledons</taxon>
        <taxon>Gunneridae</taxon>
        <taxon>Pentapetalae</taxon>
        <taxon>asterids</taxon>
        <taxon>lamiids</taxon>
        <taxon>Lamiales</taxon>
        <taxon>Scrophulariaceae</taxon>
        <taxon>Buddlejeae</taxon>
        <taxon>Buddleja</taxon>
    </lineage>
</organism>
<dbReference type="InterPro" id="IPR003428">
    <property type="entry name" value="MAM33"/>
</dbReference>
<dbReference type="FunFam" id="3.10.280.10:FF:000003">
    <property type="entry name" value="Mitochondrial glycoprotein"/>
    <property type="match status" value="1"/>
</dbReference>
<keyword evidence="2" id="KW-1185">Reference proteome</keyword>
<evidence type="ECO:0000313" key="2">
    <source>
        <dbReference type="Proteomes" id="UP000826271"/>
    </source>
</evidence>
<dbReference type="SUPFAM" id="SSF54529">
    <property type="entry name" value="Mitochondrial glycoprotein MAM33-like"/>
    <property type="match status" value="1"/>
</dbReference>
<dbReference type="Proteomes" id="UP000826271">
    <property type="component" value="Unassembled WGS sequence"/>
</dbReference>
<dbReference type="PANTHER" id="PTHR10826">
    <property type="entry name" value="COMPLEMENT COMPONENT 1"/>
    <property type="match status" value="1"/>
</dbReference>
<name>A0AAV6XW88_9LAMI</name>
<dbReference type="GO" id="GO:0005759">
    <property type="term" value="C:mitochondrial matrix"/>
    <property type="evidence" value="ECO:0007669"/>
    <property type="project" value="InterPro"/>
</dbReference>
<reference evidence="1" key="1">
    <citation type="submission" date="2019-10" db="EMBL/GenBank/DDBJ databases">
        <authorList>
            <person name="Zhang R."/>
            <person name="Pan Y."/>
            <person name="Wang J."/>
            <person name="Ma R."/>
            <person name="Yu S."/>
        </authorList>
    </citation>
    <scope>NUCLEOTIDE SEQUENCE</scope>
    <source>
        <strain evidence="1">LA-IB0</strain>
        <tissue evidence="1">Leaf</tissue>
    </source>
</reference>
<dbReference type="AlphaFoldDB" id="A0AAV6XW88"/>
<dbReference type="PANTHER" id="PTHR10826:SF14">
    <property type="entry name" value="MITOCHONDRIAL GLYCOPROTEIN FAMILY PROTEIN"/>
    <property type="match status" value="1"/>
</dbReference>
<dbReference type="InterPro" id="IPR036561">
    <property type="entry name" value="MAM33_sf"/>
</dbReference>
<gene>
    <name evidence="1" type="ORF">BUALT_Bualt04G0141500</name>
</gene>
<evidence type="ECO:0000313" key="1">
    <source>
        <dbReference type="EMBL" id="KAG8384664.1"/>
    </source>
</evidence>
<dbReference type="Pfam" id="PF02330">
    <property type="entry name" value="MAM33"/>
    <property type="match status" value="1"/>
</dbReference>
<dbReference type="Gene3D" id="3.10.280.10">
    <property type="entry name" value="Mitochondrial glycoprotein"/>
    <property type="match status" value="1"/>
</dbReference>
<accession>A0AAV6XW88</accession>
<comment type="caution">
    <text evidence="1">The sequence shown here is derived from an EMBL/GenBank/DDBJ whole genome shotgun (WGS) entry which is preliminary data.</text>
</comment>
<sequence length="241" mass="27394">MIGGALINGCRRSLLSPFNHNSIIKSISSTVSSSSRRRMAHYTSTAVNAPQTTKKPSSPIESNMIRILRNEIKYQIDYAPPHEPVTEFDRFSVEDRPGEQWITLRGKSGDDESIKIEATMFDGSVIAPEAGEDNLQLHISVLVDIWKGEGSDSMEFVCSAWPDSLEIQKVYVFRREESPVQPYMGPDIKNLNTKLRSGFYEFLKTRGVDDGLSEFLHEYMMNKDRIELIKWLRKVQSCIGK</sequence>
<evidence type="ECO:0008006" key="3">
    <source>
        <dbReference type="Google" id="ProtNLM"/>
    </source>
</evidence>